<sequence>MSHVTVILIVFASATLQVSYSLKPDYYWREYTGEVPEDAIVAGTDINGQSIYIGQAYIKNWGLIVTQITPGRKQVRVPMKGIKIVDKFVKILCGPQEKVYWMPATSKTLHLSLIDKHAVVGGHEDGKGYLGIGRISHGGEVKVGKIITFSAESAYFYFDDNGLERLITSYQILMYDDRIIDLRVKSF</sequence>
<proteinExistence type="predicted"/>
<gene>
    <name evidence="2" type="ORF">Zmor_019813</name>
</gene>
<evidence type="ECO:0000313" key="3">
    <source>
        <dbReference type="Proteomes" id="UP001168821"/>
    </source>
</evidence>
<evidence type="ECO:0000256" key="1">
    <source>
        <dbReference type="SAM" id="SignalP"/>
    </source>
</evidence>
<reference evidence="2" key="1">
    <citation type="journal article" date="2023" name="G3 (Bethesda)">
        <title>Whole genome assemblies of Zophobas morio and Tenebrio molitor.</title>
        <authorList>
            <person name="Kaur S."/>
            <person name="Stinson S.A."/>
            <person name="diCenzo G.C."/>
        </authorList>
    </citation>
    <scope>NUCLEOTIDE SEQUENCE</scope>
    <source>
        <strain evidence="2">QUZm001</strain>
    </source>
</reference>
<dbReference type="PANTHER" id="PTHR31649">
    <property type="entry name" value="AGAP009604-PA"/>
    <property type="match status" value="1"/>
</dbReference>
<evidence type="ECO:0000313" key="2">
    <source>
        <dbReference type="EMBL" id="KAJ3647972.1"/>
    </source>
</evidence>
<dbReference type="AlphaFoldDB" id="A0AA38I2E4"/>
<feature type="signal peptide" evidence="1">
    <location>
        <begin position="1"/>
        <end position="21"/>
    </location>
</feature>
<keyword evidence="1" id="KW-0732">Signal</keyword>
<comment type="caution">
    <text evidence="2">The sequence shown here is derived from an EMBL/GenBank/DDBJ whole genome shotgun (WGS) entry which is preliminary data.</text>
</comment>
<feature type="chain" id="PRO_5041209950" evidence="1">
    <location>
        <begin position="22"/>
        <end position="187"/>
    </location>
</feature>
<dbReference type="Proteomes" id="UP001168821">
    <property type="component" value="Unassembled WGS sequence"/>
</dbReference>
<dbReference type="EMBL" id="JALNTZ010000006">
    <property type="protein sequence ID" value="KAJ3647972.1"/>
    <property type="molecule type" value="Genomic_DNA"/>
</dbReference>
<keyword evidence="3" id="KW-1185">Reference proteome</keyword>
<accession>A0AA38I2E4</accession>
<dbReference type="InterPro" id="IPR006616">
    <property type="entry name" value="DM9_repeat"/>
</dbReference>
<dbReference type="PANTHER" id="PTHR31649:SF10">
    <property type="entry name" value="IP19903P-RELATED"/>
    <property type="match status" value="1"/>
</dbReference>
<organism evidence="2 3">
    <name type="scientific">Zophobas morio</name>
    <dbReference type="NCBI Taxonomy" id="2755281"/>
    <lineage>
        <taxon>Eukaryota</taxon>
        <taxon>Metazoa</taxon>
        <taxon>Ecdysozoa</taxon>
        <taxon>Arthropoda</taxon>
        <taxon>Hexapoda</taxon>
        <taxon>Insecta</taxon>
        <taxon>Pterygota</taxon>
        <taxon>Neoptera</taxon>
        <taxon>Endopterygota</taxon>
        <taxon>Coleoptera</taxon>
        <taxon>Polyphaga</taxon>
        <taxon>Cucujiformia</taxon>
        <taxon>Tenebrionidae</taxon>
        <taxon>Zophobas</taxon>
    </lineage>
</organism>
<dbReference type="Pfam" id="PF11901">
    <property type="entry name" value="DM9"/>
    <property type="match status" value="1"/>
</dbReference>
<protein>
    <submittedName>
        <fullName evidence="2">Uncharacterized protein</fullName>
    </submittedName>
</protein>
<name>A0AA38I2E4_9CUCU</name>